<keyword evidence="2" id="KW-1185">Reference proteome</keyword>
<gene>
    <name evidence="1" type="ORF">QAD02_005026</name>
</gene>
<reference evidence="1" key="1">
    <citation type="submission" date="2023-04" db="EMBL/GenBank/DDBJ databases">
        <title>A chromosome-level genome assembly of the parasitoid wasp Eretmocerus hayati.</title>
        <authorList>
            <person name="Zhong Y."/>
            <person name="Liu S."/>
            <person name="Liu Y."/>
        </authorList>
    </citation>
    <scope>NUCLEOTIDE SEQUENCE</scope>
    <source>
        <strain evidence="1">ZJU_SS_LIU_2023</strain>
    </source>
</reference>
<evidence type="ECO:0000313" key="2">
    <source>
        <dbReference type="Proteomes" id="UP001239111"/>
    </source>
</evidence>
<dbReference type="Proteomes" id="UP001239111">
    <property type="component" value="Chromosome 3"/>
</dbReference>
<protein>
    <submittedName>
        <fullName evidence="1">Uncharacterized protein</fullName>
    </submittedName>
</protein>
<proteinExistence type="predicted"/>
<accession>A0ACC2NR83</accession>
<organism evidence="1 2">
    <name type="scientific">Eretmocerus hayati</name>
    <dbReference type="NCBI Taxonomy" id="131215"/>
    <lineage>
        <taxon>Eukaryota</taxon>
        <taxon>Metazoa</taxon>
        <taxon>Ecdysozoa</taxon>
        <taxon>Arthropoda</taxon>
        <taxon>Hexapoda</taxon>
        <taxon>Insecta</taxon>
        <taxon>Pterygota</taxon>
        <taxon>Neoptera</taxon>
        <taxon>Endopterygota</taxon>
        <taxon>Hymenoptera</taxon>
        <taxon>Apocrita</taxon>
        <taxon>Proctotrupomorpha</taxon>
        <taxon>Chalcidoidea</taxon>
        <taxon>Aphelinidae</taxon>
        <taxon>Aphelininae</taxon>
        <taxon>Eretmocerus</taxon>
    </lineage>
</organism>
<comment type="caution">
    <text evidence="1">The sequence shown here is derived from an EMBL/GenBank/DDBJ whole genome shotgun (WGS) entry which is preliminary data.</text>
</comment>
<name>A0ACC2NR83_9HYME</name>
<evidence type="ECO:0000313" key="1">
    <source>
        <dbReference type="EMBL" id="KAJ8673764.1"/>
    </source>
</evidence>
<dbReference type="EMBL" id="CM056743">
    <property type="protein sequence ID" value="KAJ8673764.1"/>
    <property type="molecule type" value="Genomic_DNA"/>
</dbReference>
<sequence>MVKRFLKHHLSLKHPRDDYKELLELVSIFVGVTPRDEVKFRRPGACHRARWMMRDIYSLKTYMLRDELDLNNEDVEKLRQICLFSVFIYIPAWFAAPSALQAASNDLMFMKNLYAYRYFDDEVVDAVLEKFKNHLWYLSPEACALEFFDESLPNEVKQKIVLALTLDPGSESSNSKRI</sequence>